<name>A0A0E9V798_ANGAN</name>
<organism evidence="1">
    <name type="scientific">Anguilla anguilla</name>
    <name type="common">European freshwater eel</name>
    <name type="synonym">Muraena anguilla</name>
    <dbReference type="NCBI Taxonomy" id="7936"/>
    <lineage>
        <taxon>Eukaryota</taxon>
        <taxon>Metazoa</taxon>
        <taxon>Chordata</taxon>
        <taxon>Craniata</taxon>
        <taxon>Vertebrata</taxon>
        <taxon>Euteleostomi</taxon>
        <taxon>Actinopterygii</taxon>
        <taxon>Neopterygii</taxon>
        <taxon>Teleostei</taxon>
        <taxon>Anguilliformes</taxon>
        <taxon>Anguillidae</taxon>
        <taxon>Anguilla</taxon>
    </lineage>
</organism>
<dbReference type="AlphaFoldDB" id="A0A0E9V798"/>
<sequence length="20" mass="2371">MEKKQLINNTRKAAYCCRSL</sequence>
<protein>
    <submittedName>
        <fullName evidence="1">Uncharacterized protein</fullName>
    </submittedName>
</protein>
<accession>A0A0E9V798</accession>
<reference evidence="1" key="2">
    <citation type="journal article" date="2015" name="Fish Shellfish Immunol.">
        <title>Early steps in the European eel (Anguilla anguilla)-Vibrio vulnificus interaction in the gills: Role of the RtxA13 toxin.</title>
        <authorList>
            <person name="Callol A."/>
            <person name="Pajuelo D."/>
            <person name="Ebbesson L."/>
            <person name="Teles M."/>
            <person name="MacKenzie S."/>
            <person name="Amaro C."/>
        </authorList>
    </citation>
    <scope>NUCLEOTIDE SEQUENCE</scope>
</reference>
<proteinExistence type="predicted"/>
<reference evidence="1" key="1">
    <citation type="submission" date="2014-11" db="EMBL/GenBank/DDBJ databases">
        <authorList>
            <person name="Amaro Gonzalez C."/>
        </authorList>
    </citation>
    <scope>NUCLEOTIDE SEQUENCE</scope>
</reference>
<dbReference type="EMBL" id="GBXM01035262">
    <property type="protein sequence ID" value="JAH73315.1"/>
    <property type="molecule type" value="Transcribed_RNA"/>
</dbReference>
<evidence type="ECO:0000313" key="1">
    <source>
        <dbReference type="EMBL" id="JAH73315.1"/>
    </source>
</evidence>